<feature type="compositionally biased region" description="Low complexity" evidence="1">
    <location>
        <begin position="76"/>
        <end position="99"/>
    </location>
</feature>
<protein>
    <recommendedName>
        <fullName evidence="2">BHLH domain-containing protein</fullName>
    </recommendedName>
</protein>
<evidence type="ECO:0000313" key="3">
    <source>
        <dbReference type="EMBL" id="KAK3367383.1"/>
    </source>
</evidence>
<evidence type="ECO:0000313" key="4">
    <source>
        <dbReference type="Proteomes" id="UP001287356"/>
    </source>
</evidence>
<feature type="region of interest" description="Disordered" evidence="1">
    <location>
        <begin position="47"/>
        <end position="99"/>
    </location>
</feature>
<dbReference type="PROSITE" id="PS50888">
    <property type="entry name" value="BHLH"/>
    <property type="match status" value="1"/>
</dbReference>
<feature type="compositionally biased region" description="Gly residues" evidence="1">
    <location>
        <begin position="195"/>
        <end position="211"/>
    </location>
</feature>
<dbReference type="InterPro" id="IPR052099">
    <property type="entry name" value="Regulatory_TF_Diverse"/>
</dbReference>
<dbReference type="AlphaFoldDB" id="A0AAE0JZN7"/>
<proteinExistence type="predicted"/>
<gene>
    <name evidence="3" type="ORF">B0T24DRAFT_635717</name>
</gene>
<evidence type="ECO:0000256" key="1">
    <source>
        <dbReference type="SAM" id="MobiDB-lite"/>
    </source>
</evidence>
<dbReference type="Proteomes" id="UP001287356">
    <property type="component" value="Unassembled WGS sequence"/>
</dbReference>
<dbReference type="InterPro" id="IPR011598">
    <property type="entry name" value="bHLH_dom"/>
</dbReference>
<feature type="region of interest" description="Disordered" evidence="1">
    <location>
        <begin position="131"/>
        <end position="217"/>
    </location>
</feature>
<accession>A0AAE0JZN7</accession>
<sequence>MPKSTTSSGMDPQFDTINLSAPWYNDTTLMFDDDNLFWEPLTTLGSEAPDDSAFCQPANLVSPGTDRALTSSAYGSPADEFSQSPSSSSSSSYPWSPALQPASLSLSSSIQLGAADGLDFDLGSPLDALSPWNDSLGEDDMGSSLTPDPPTAAKPTRAASPQTAPAPKLRASRMRGVGRTTNNKSSSISSLASSHGGGGGSGGGGSGGGGGGDDKRRRSCHNLVEKKYRNRLNHQFELLLAALHETAATMATQADNGEGESDIHADGVSLGDGSSTKTLGKAVVLQLAREAVLGLERRNRGLTAQLERMRAVVDGRDCFYGTRTGANVAEITEIAAGAGMRRAVGRRRMAV</sequence>
<organism evidence="3 4">
    <name type="scientific">Lasiosphaeria ovina</name>
    <dbReference type="NCBI Taxonomy" id="92902"/>
    <lineage>
        <taxon>Eukaryota</taxon>
        <taxon>Fungi</taxon>
        <taxon>Dikarya</taxon>
        <taxon>Ascomycota</taxon>
        <taxon>Pezizomycotina</taxon>
        <taxon>Sordariomycetes</taxon>
        <taxon>Sordariomycetidae</taxon>
        <taxon>Sordariales</taxon>
        <taxon>Lasiosphaeriaceae</taxon>
        <taxon>Lasiosphaeria</taxon>
    </lineage>
</organism>
<dbReference type="PANTHER" id="PTHR47336:SF2">
    <property type="entry name" value="TRANSCRIPTION FACTOR HMS1-RELATED"/>
    <property type="match status" value="1"/>
</dbReference>
<dbReference type="EMBL" id="JAULSN010000007">
    <property type="protein sequence ID" value="KAK3367383.1"/>
    <property type="molecule type" value="Genomic_DNA"/>
</dbReference>
<dbReference type="SUPFAM" id="SSF47459">
    <property type="entry name" value="HLH, helix-loop-helix DNA-binding domain"/>
    <property type="match status" value="1"/>
</dbReference>
<dbReference type="InterPro" id="IPR036638">
    <property type="entry name" value="HLH_DNA-bd_sf"/>
</dbReference>
<dbReference type="GO" id="GO:0046983">
    <property type="term" value="F:protein dimerization activity"/>
    <property type="evidence" value="ECO:0007669"/>
    <property type="project" value="InterPro"/>
</dbReference>
<name>A0AAE0JZN7_9PEZI</name>
<reference evidence="3" key="2">
    <citation type="submission" date="2023-06" db="EMBL/GenBank/DDBJ databases">
        <authorList>
            <consortium name="Lawrence Berkeley National Laboratory"/>
            <person name="Haridas S."/>
            <person name="Hensen N."/>
            <person name="Bonometti L."/>
            <person name="Westerberg I."/>
            <person name="Brannstrom I.O."/>
            <person name="Guillou S."/>
            <person name="Cros-Aarteil S."/>
            <person name="Calhoun S."/>
            <person name="Kuo A."/>
            <person name="Mondo S."/>
            <person name="Pangilinan J."/>
            <person name="Riley R."/>
            <person name="Labutti K."/>
            <person name="Andreopoulos B."/>
            <person name="Lipzen A."/>
            <person name="Chen C."/>
            <person name="Yanf M."/>
            <person name="Daum C."/>
            <person name="Ng V."/>
            <person name="Clum A."/>
            <person name="Steindorff A."/>
            <person name="Ohm R."/>
            <person name="Martin F."/>
            <person name="Silar P."/>
            <person name="Natvig D."/>
            <person name="Lalanne C."/>
            <person name="Gautier V."/>
            <person name="Ament-Velasquez S.L."/>
            <person name="Kruys A."/>
            <person name="Hutchinson M.I."/>
            <person name="Powell A.J."/>
            <person name="Barry K."/>
            <person name="Miller A.N."/>
            <person name="Grigoriev I.V."/>
            <person name="Debuchy R."/>
            <person name="Gladieux P."/>
            <person name="Thoren M.H."/>
            <person name="Johannesson H."/>
        </authorList>
    </citation>
    <scope>NUCLEOTIDE SEQUENCE</scope>
    <source>
        <strain evidence="3">CBS 958.72</strain>
    </source>
</reference>
<dbReference type="Gene3D" id="4.10.280.10">
    <property type="entry name" value="Helix-loop-helix DNA-binding domain"/>
    <property type="match status" value="1"/>
</dbReference>
<evidence type="ECO:0000259" key="2">
    <source>
        <dbReference type="PROSITE" id="PS50888"/>
    </source>
</evidence>
<keyword evidence="4" id="KW-1185">Reference proteome</keyword>
<feature type="domain" description="BHLH" evidence="2">
    <location>
        <begin position="216"/>
        <end position="295"/>
    </location>
</feature>
<dbReference type="PANTHER" id="PTHR47336">
    <property type="entry name" value="TRANSCRIPTION FACTOR HMS1-RELATED"/>
    <property type="match status" value="1"/>
</dbReference>
<reference evidence="3" key="1">
    <citation type="journal article" date="2023" name="Mol. Phylogenet. Evol.">
        <title>Genome-scale phylogeny and comparative genomics of the fungal order Sordariales.</title>
        <authorList>
            <person name="Hensen N."/>
            <person name="Bonometti L."/>
            <person name="Westerberg I."/>
            <person name="Brannstrom I.O."/>
            <person name="Guillou S."/>
            <person name="Cros-Aarteil S."/>
            <person name="Calhoun S."/>
            <person name="Haridas S."/>
            <person name="Kuo A."/>
            <person name="Mondo S."/>
            <person name="Pangilinan J."/>
            <person name="Riley R."/>
            <person name="LaButti K."/>
            <person name="Andreopoulos B."/>
            <person name="Lipzen A."/>
            <person name="Chen C."/>
            <person name="Yan M."/>
            <person name="Daum C."/>
            <person name="Ng V."/>
            <person name="Clum A."/>
            <person name="Steindorff A."/>
            <person name="Ohm R.A."/>
            <person name="Martin F."/>
            <person name="Silar P."/>
            <person name="Natvig D.O."/>
            <person name="Lalanne C."/>
            <person name="Gautier V."/>
            <person name="Ament-Velasquez S.L."/>
            <person name="Kruys A."/>
            <person name="Hutchinson M.I."/>
            <person name="Powell A.J."/>
            <person name="Barry K."/>
            <person name="Miller A.N."/>
            <person name="Grigoriev I.V."/>
            <person name="Debuchy R."/>
            <person name="Gladieux P."/>
            <person name="Hiltunen Thoren M."/>
            <person name="Johannesson H."/>
        </authorList>
    </citation>
    <scope>NUCLEOTIDE SEQUENCE</scope>
    <source>
        <strain evidence="3">CBS 958.72</strain>
    </source>
</reference>
<comment type="caution">
    <text evidence="3">The sequence shown here is derived from an EMBL/GenBank/DDBJ whole genome shotgun (WGS) entry which is preliminary data.</text>
</comment>
<feature type="compositionally biased region" description="Low complexity" evidence="1">
    <location>
        <begin position="185"/>
        <end position="194"/>
    </location>
</feature>